<dbReference type="AlphaFoldDB" id="A0A7I8BK80"/>
<accession>A0A7I8BK80</accession>
<proteinExistence type="predicted"/>
<dbReference type="EMBL" id="AP023174">
    <property type="protein sequence ID" value="BCF88709.1"/>
    <property type="molecule type" value="Genomic_DNA"/>
</dbReference>
<dbReference type="Proteomes" id="UP000510888">
    <property type="component" value="Chromosome 1"/>
</dbReference>
<protein>
    <submittedName>
        <fullName evidence="1">Uncharacterized protein</fullName>
    </submittedName>
</protein>
<sequence>MYFDEVVRDCENEFQEAERLSTANHKRLRIDLAVLVDIDVKRRCHFARAGFPRPCFGGARSSTEGGEINHSSGGVSGSMIVHPLQTLGRG</sequence>
<gene>
    <name evidence="1" type="ORF">PPGU16_17760</name>
</gene>
<name>A0A7I8BK80_9BURK</name>
<evidence type="ECO:0000313" key="1">
    <source>
        <dbReference type="EMBL" id="BCF88709.1"/>
    </source>
</evidence>
<dbReference type="KEGG" id="plad:PPGU16_17760"/>
<reference evidence="1 2" key="1">
    <citation type="journal article" date="2020" name="Genes (Basel)">
        <title>Genomic Comparison of Insect Gut Symbionts from Divergent Burkholderia Subclades.</title>
        <authorList>
            <person name="Takeshita K."/>
            <person name="Kikuchi Y."/>
        </authorList>
    </citation>
    <scope>NUCLEOTIDE SEQUENCE [LARGE SCALE GENOMIC DNA]</scope>
    <source>
        <strain evidence="1 2">PGU16</strain>
    </source>
</reference>
<keyword evidence="2" id="KW-1185">Reference proteome</keyword>
<organism evidence="1 2">
    <name type="scientific">Paraburkholderia largidicola</name>
    <dbReference type="NCBI Taxonomy" id="3014751"/>
    <lineage>
        <taxon>Bacteria</taxon>
        <taxon>Pseudomonadati</taxon>
        <taxon>Pseudomonadota</taxon>
        <taxon>Betaproteobacteria</taxon>
        <taxon>Burkholderiales</taxon>
        <taxon>Burkholderiaceae</taxon>
        <taxon>Paraburkholderia</taxon>
    </lineage>
</organism>
<evidence type="ECO:0000313" key="2">
    <source>
        <dbReference type="Proteomes" id="UP000510888"/>
    </source>
</evidence>